<dbReference type="InterPro" id="IPR043708">
    <property type="entry name" value="DUF5648"/>
</dbReference>
<dbReference type="OrthoDB" id="9764271at2"/>
<evidence type="ECO:0000313" key="4">
    <source>
        <dbReference type="Proteomes" id="UP000326336"/>
    </source>
</evidence>
<protein>
    <recommendedName>
        <fullName evidence="2">DUF5648 domain-containing protein</fullName>
    </recommendedName>
</protein>
<evidence type="ECO:0000313" key="3">
    <source>
        <dbReference type="EMBL" id="KAB5605529.1"/>
    </source>
</evidence>
<name>A0A5N5RE51_9BIFI</name>
<sequence>MNGTMLKAVRKVAGLCLAAAAAVTLTAMPAITPQEAQASAAPCFGGPSFKDLVAMYRLYNRNSGEHFYTSNKAERDMLRKAGWKYEGIGWNAPSKSTPKGYAIIEPVYRLYNRNAGDHHYTMNSAERDMLVAKGWKYEGIGWYSSNRSCMWPLYRQYNRRARRGSHNYTLNKAENDMLVAKGWKYEGIAWYGLYPQPSVE</sequence>
<dbReference type="AlphaFoldDB" id="A0A5N5RE51"/>
<proteinExistence type="predicted"/>
<keyword evidence="1" id="KW-0732">Signal</keyword>
<dbReference type="RefSeq" id="WP_151917410.1">
    <property type="nucleotide sequence ID" value="NZ_RQSP01000041.1"/>
</dbReference>
<dbReference type="Proteomes" id="UP000326336">
    <property type="component" value="Unassembled WGS sequence"/>
</dbReference>
<gene>
    <name evidence="3" type="ORF">EHS19_08960</name>
</gene>
<feature type="domain" description="DUF5648" evidence="2">
    <location>
        <begin position="54"/>
        <end position="193"/>
    </location>
</feature>
<feature type="signal peptide" evidence="1">
    <location>
        <begin position="1"/>
        <end position="29"/>
    </location>
</feature>
<feature type="chain" id="PRO_5039233214" description="DUF5648 domain-containing protein" evidence="1">
    <location>
        <begin position="30"/>
        <end position="200"/>
    </location>
</feature>
<accession>A0A5N5RE51</accession>
<comment type="caution">
    <text evidence="3">The sequence shown here is derived from an EMBL/GenBank/DDBJ whole genome shotgun (WGS) entry which is preliminary data.</text>
</comment>
<dbReference type="EMBL" id="RQSP01000041">
    <property type="protein sequence ID" value="KAB5605529.1"/>
    <property type="molecule type" value="Genomic_DNA"/>
</dbReference>
<keyword evidence="4" id="KW-1185">Reference proteome</keyword>
<dbReference type="Pfam" id="PF18885">
    <property type="entry name" value="DUF5648"/>
    <property type="match status" value="1"/>
</dbReference>
<organism evidence="3 4">
    <name type="scientific">Bifidobacterium jacchi</name>
    <dbReference type="NCBI Taxonomy" id="2490545"/>
    <lineage>
        <taxon>Bacteria</taxon>
        <taxon>Bacillati</taxon>
        <taxon>Actinomycetota</taxon>
        <taxon>Actinomycetes</taxon>
        <taxon>Bifidobacteriales</taxon>
        <taxon>Bifidobacteriaceae</taxon>
        <taxon>Bifidobacterium</taxon>
    </lineage>
</organism>
<evidence type="ECO:0000259" key="2">
    <source>
        <dbReference type="Pfam" id="PF18885"/>
    </source>
</evidence>
<reference evidence="3 4" key="1">
    <citation type="journal article" date="2019" name="Int. J. Syst. Evol. Microbiol.">
        <title>Bifidobacterium jacchi sp. nov., isolated from the faeces of a baby common marmoset (Callithrix jacchus).</title>
        <authorList>
            <person name="Modesto M."/>
            <person name="Watanabe K."/>
            <person name="Arita M."/>
            <person name="Satti M."/>
            <person name="Oki K."/>
            <person name="Sciavilla P."/>
            <person name="Patavino C."/>
            <person name="Camma C."/>
            <person name="Michelini S."/>
            <person name="Sgorbati B."/>
            <person name="Mattarelli P."/>
        </authorList>
    </citation>
    <scope>NUCLEOTIDE SEQUENCE [LARGE SCALE GENOMIC DNA]</scope>
    <source>
        <strain evidence="3 4">MRM 9.3</strain>
    </source>
</reference>
<evidence type="ECO:0000256" key="1">
    <source>
        <dbReference type="SAM" id="SignalP"/>
    </source>
</evidence>